<dbReference type="EMBL" id="KQ964246">
    <property type="protein sequence ID" value="KXJ95829.1"/>
    <property type="molecule type" value="Genomic_DNA"/>
</dbReference>
<name>A0A136JFB2_9PEZI</name>
<proteinExistence type="predicted"/>
<gene>
    <name evidence="2" type="ORF">Micbo1qcDRAFT_230993</name>
</gene>
<evidence type="ECO:0000313" key="3">
    <source>
        <dbReference type="Proteomes" id="UP000070501"/>
    </source>
</evidence>
<dbReference type="OrthoDB" id="3486565at2759"/>
<reference evidence="3" key="1">
    <citation type="submission" date="2016-02" db="EMBL/GenBank/DDBJ databases">
        <title>Draft genome sequence of Microdochium bolleyi, a fungal endophyte of beachgrass.</title>
        <authorList>
            <consortium name="DOE Joint Genome Institute"/>
            <person name="David A.S."/>
            <person name="May G."/>
            <person name="Haridas S."/>
            <person name="Lim J."/>
            <person name="Wang M."/>
            <person name="Labutti K."/>
            <person name="Lipzen A."/>
            <person name="Barry K."/>
            <person name="Grigoriev I.V."/>
        </authorList>
    </citation>
    <scope>NUCLEOTIDE SEQUENCE [LARGE SCALE GENOMIC DNA]</scope>
    <source>
        <strain evidence="3">J235TASD1</strain>
    </source>
</reference>
<accession>A0A136JFB2</accession>
<sequence>MGSSWGAGYRHHESMRALQESSSTCEMCSVLFSDLSPLLAEAAAAKDARPDLCEGWLGLYPWWESGRVGANRRNGYFRAGFRKGLSGMRLGTDIIGAVPLHTFRVCRRRGENEDIQVEEDTVLGEYTTAPVPPTLTPAYIADKVKKWQSECLDKHEACATKHNAQQQHALPTRVLDLGVSATDNISIYEAPRDQAEDYAALSHCWGGHIPARTITANLGERMQNLDVNGLPQNFRDAIWVSRALEIRYLWIDALCIIQDSSEDWFREARQMSSIYAGAKIVISALDSPSSTMGFLHQDRIPQAVVSDRYAVQKHFGHVYEYLKTCPLTTRAWCMQERLLAPTVLHIGSERMLWECQKHLSTEDGQVADGQSTGNVMGQFIALRGRLGREEQPSWREWYHLLEEYTTRNLTVESDKLPALAGAAALFQRPHKPSTPATYLAGLWKEDLARGLLWGASYEHVPGRPVWGYQSSDKCQALALPKRQGDDRAPSWSWASLDGQIDHWALRIGDGEHWYEILEVAIDSGENDPACAQPVGSVRIKGPLEQVHYLPHPAGGDVGSLEFPADQSAVEEVREAPKRKGKGKKGANKTFGGCVLDLDRHSPRDCWALIATRSNSDRFMLVLEDRGDGTFRRIGFCTAYGFQFGRDKFPVAEVVVR</sequence>
<evidence type="ECO:0000313" key="2">
    <source>
        <dbReference type="EMBL" id="KXJ95829.1"/>
    </source>
</evidence>
<dbReference type="Pfam" id="PF06985">
    <property type="entry name" value="HET"/>
    <property type="match status" value="1"/>
</dbReference>
<keyword evidence="3" id="KW-1185">Reference proteome</keyword>
<dbReference type="InParanoid" id="A0A136JFB2"/>
<protein>
    <submittedName>
        <fullName evidence="2">Heterokaryon incompatibility protein-domain-containing protein</fullName>
    </submittedName>
</protein>
<dbReference type="Proteomes" id="UP000070501">
    <property type="component" value="Unassembled WGS sequence"/>
</dbReference>
<feature type="domain" description="Heterokaryon incompatibility" evidence="1">
    <location>
        <begin position="198"/>
        <end position="336"/>
    </location>
</feature>
<dbReference type="AlphaFoldDB" id="A0A136JFB2"/>
<evidence type="ECO:0000259" key="1">
    <source>
        <dbReference type="Pfam" id="PF06985"/>
    </source>
</evidence>
<dbReference type="PANTHER" id="PTHR33112:SF16">
    <property type="entry name" value="HETEROKARYON INCOMPATIBILITY DOMAIN-CONTAINING PROTEIN"/>
    <property type="match status" value="1"/>
</dbReference>
<dbReference type="InterPro" id="IPR010730">
    <property type="entry name" value="HET"/>
</dbReference>
<dbReference type="PANTHER" id="PTHR33112">
    <property type="entry name" value="DOMAIN PROTEIN, PUTATIVE-RELATED"/>
    <property type="match status" value="1"/>
</dbReference>
<organism evidence="2 3">
    <name type="scientific">Microdochium bolleyi</name>
    <dbReference type="NCBI Taxonomy" id="196109"/>
    <lineage>
        <taxon>Eukaryota</taxon>
        <taxon>Fungi</taxon>
        <taxon>Dikarya</taxon>
        <taxon>Ascomycota</taxon>
        <taxon>Pezizomycotina</taxon>
        <taxon>Sordariomycetes</taxon>
        <taxon>Xylariomycetidae</taxon>
        <taxon>Xylariales</taxon>
        <taxon>Microdochiaceae</taxon>
        <taxon>Microdochium</taxon>
    </lineage>
</organism>